<evidence type="ECO:0000259" key="2">
    <source>
        <dbReference type="Pfam" id="PF02169"/>
    </source>
</evidence>
<reference evidence="3 4" key="1">
    <citation type="submission" date="2018-05" db="EMBL/GenBank/DDBJ databases">
        <title>Antimicrobial susceptibility testing and genomic analysis of Arcobacter skirrowii strains and one Arcobacter butzleri isolated from German poultry farms.</title>
        <authorList>
            <person name="Haenel I."/>
            <person name="Hotzel H."/>
            <person name="Tomaso H."/>
            <person name="Busch A."/>
        </authorList>
    </citation>
    <scope>NUCLEOTIDE SEQUENCE [LARGE SCALE GENOMIC DNA]</scope>
    <source>
        <strain evidence="4">v</strain>
    </source>
</reference>
<evidence type="ECO:0000256" key="1">
    <source>
        <dbReference type="SAM" id="SignalP"/>
    </source>
</evidence>
<dbReference type="AlphaFoldDB" id="A0A2U2C0H4"/>
<feature type="domain" description="Lipoprotein LPP20-like" evidence="2">
    <location>
        <begin position="53"/>
        <end position="151"/>
    </location>
</feature>
<sequence length="170" mass="18308">MKLTKIILPVAAAALLFVGCGSKDPEANLAPEECIVSGLEAPLWVCGNLDSLSKGDKKYASASAPMSKLGREFTRKQALAKARANMADDLKSDVISQVQEEASERQIDDNVTVNRVSEQVVRQISSLTLKGTSQVSSWEDTVAKDLYVLIAIPKANIDDEINKAFDAAAR</sequence>
<gene>
    <name evidence="3" type="ORF">DF188_04600</name>
</gene>
<dbReference type="Pfam" id="PF02169">
    <property type="entry name" value="LPP20"/>
    <property type="match status" value="1"/>
</dbReference>
<proteinExistence type="predicted"/>
<dbReference type="RefSeq" id="WP_109158267.1">
    <property type="nucleotide sequence ID" value="NZ_QEYI01000003.1"/>
</dbReference>
<dbReference type="PROSITE" id="PS51257">
    <property type="entry name" value="PROKAR_LIPOPROTEIN"/>
    <property type="match status" value="1"/>
</dbReference>
<feature type="signal peptide" evidence="1">
    <location>
        <begin position="1"/>
        <end position="23"/>
    </location>
</feature>
<accession>A0A2U2C0H4</accession>
<dbReference type="Proteomes" id="UP000245014">
    <property type="component" value="Unassembled WGS sequence"/>
</dbReference>
<comment type="caution">
    <text evidence="3">The sequence shown here is derived from an EMBL/GenBank/DDBJ whole genome shotgun (WGS) entry which is preliminary data.</text>
</comment>
<keyword evidence="1" id="KW-0732">Signal</keyword>
<dbReference type="Gene3D" id="3.10.28.20">
    <property type="entry name" value="Acetamidase/Formamidase-like domains"/>
    <property type="match status" value="1"/>
</dbReference>
<dbReference type="InterPro" id="IPR024952">
    <property type="entry name" value="LPP20-like_dom"/>
</dbReference>
<name>A0A2U2C0H4_9BACT</name>
<evidence type="ECO:0000313" key="4">
    <source>
        <dbReference type="Proteomes" id="UP000245014"/>
    </source>
</evidence>
<dbReference type="EMBL" id="QEYI01000003">
    <property type="protein sequence ID" value="PWE21503.1"/>
    <property type="molecule type" value="Genomic_DNA"/>
</dbReference>
<feature type="chain" id="PRO_5015774499" description="Lipoprotein LPP20-like domain-containing protein" evidence="1">
    <location>
        <begin position="24"/>
        <end position="170"/>
    </location>
</feature>
<protein>
    <recommendedName>
        <fullName evidence="2">Lipoprotein LPP20-like domain-containing protein</fullName>
    </recommendedName>
</protein>
<organism evidence="3 4">
    <name type="scientific">Aliarcobacter skirrowii</name>
    <dbReference type="NCBI Taxonomy" id="28200"/>
    <lineage>
        <taxon>Bacteria</taxon>
        <taxon>Pseudomonadati</taxon>
        <taxon>Campylobacterota</taxon>
        <taxon>Epsilonproteobacteria</taxon>
        <taxon>Campylobacterales</taxon>
        <taxon>Arcobacteraceae</taxon>
        <taxon>Aliarcobacter</taxon>
    </lineage>
</organism>
<evidence type="ECO:0000313" key="3">
    <source>
        <dbReference type="EMBL" id="PWE21503.1"/>
    </source>
</evidence>
<dbReference type="STRING" id="28200.GCA_001572935_00416"/>